<feature type="signal peptide" evidence="1">
    <location>
        <begin position="1"/>
        <end position="21"/>
    </location>
</feature>
<accession>A0ABX1W172</accession>
<evidence type="ECO:0000313" key="2">
    <source>
        <dbReference type="EMBL" id="NNU33971.1"/>
    </source>
</evidence>
<keyword evidence="1" id="KW-0732">Signal</keyword>
<evidence type="ECO:0000256" key="1">
    <source>
        <dbReference type="SAM" id="SignalP"/>
    </source>
</evidence>
<feature type="chain" id="PRO_5047033191" description="Carboxypeptidase regulatory-like domain-containing protein" evidence="1">
    <location>
        <begin position="22"/>
        <end position="462"/>
    </location>
</feature>
<organism evidence="2 3">
    <name type="scientific">Mucilaginibacter humi</name>
    <dbReference type="NCBI Taxonomy" id="2732510"/>
    <lineage>
        <taxon>Bacteria</taxon>
        <taxon>Pseudomonadati</taxon>
        <taxon>Bacteroidota</taxon>
        <taxon>Sphingobacteriia</taxon>
        <taxon>Sphingobacteriales</taxon>
        <taxon>Sphingobacteriaceae</taxon>
        <taxon>Mucilaginibacter</taxon>
    </lineage>
</organism>
<comment type="caution">
    <text evidence="2">The sequence shown here is derived from an EMBL/GenBank/DDBJ whole genome shotgun (WGS) entry which is preliminary data.</text>
</comment>
<protein>
    <recommendedName>
        <fullName evidence="4">Carboxypeptidase regulatory-like domain-containing protein</fullName>
    </recommendedName>
</protein>
<dbReference type="Proteomes" id="UP000566071">
    <property type="component" value="Unassembled WGS sequence"/>
</dbReference>
<sequence length="462" mass="51439">MRFKKTLLTFALFAIAINLLAQRSNGYLATPDKDLLRIKAPLDSFNRRLPVEKVYLHTDKPYYNIGDTLWFKAYLLDGVNLTASKLSGLLYVELDDDSTQMVRRISILIKEGLGWGQIPLTKAIFHEGGYTLRAYTNWMQNFGEDYVFSRRFYLGVPAQEAWLVKSSAAINRVNNKDQLDVSLILKRSDKASSAVSLRKVEVKIYDQTLYLYKKEMLTGIDGSLKLSSILRGKTDGKRLRVQIRSLEERDGEKNIRGSVEYQSSSKYRCSVFTGKWPPVAGLKSVVGFKAIGEDGKGTPVLGAVYNSKGIEVASFTTIHNGMGSFEFTPTAGETYTAKISQPIVKSVVFPKVSAVGTVMHIVNTETAGDLKVSLYASATVSPTDSSCYLIGTSRGVIYYSYKVQLNQPDISVSKKLFPSGVVRFTLFKGKTPLNERAVFIDNHDELNIGIKPNKTTYKNAIV</sequence>
<dbReference type="RefSeq" id="WP_175269655.1">
    <property type="nucleotide sequence ID" value="NZ_JABFCR010000026.1"/>
</dbReference>
<dbReference type="EMBL" id="JABFCR010000026">
    <property type="protein sequence ID" value="NNU33971.1"/>
    <property type="molecule type" value="Genomic_DNA"/>
</dbReference>
<name>A0ABX1W172_9SPHI</name>
<reference evidence="2 3" key="1">
    <citation type="submission" date="2020-05" db="EMBL/GenBank/DDBJ databases">
        <authorList>
            <person name="Khan S.A."/>
            <person name="Jeon C.O."/>
            <person name="Chun B.H."/>
        </authorList>
    </citation>
    <scope>NUCLEOTIDE SEQUENCE [LARGE SCALE GENOMIC DNA]</scope>
    <source>
        <strain evidence="2 3">S1162</strain>
    </source>
</reference>
<dbReference type="Gene3D" id="2.60.40.1930">
    <property type="match status" value="1"/>
</dbReference>
<evidence type="ECO:0008006" key="4">
    <source>
        <dbReference type="Google" id="ProtNLM"/>
    </source>
</evidence>
<keyword evidence="3" id="KW-1185">Reference proteome</keyword>
<proteinExistence type="predicted"/>
<gene>
    <name evidence="2" type="ORF">HK413_07050</name>
</gene>
<evidence type="ECO:0000313" key="3">
    <source>
        <dbReference type="Proteomes" id="UP000566071"/>
    </source>
</evidence>